<keyword evidence="6" id="KW-0808">Transferase</keyword>
<feature type="region of interest" description="Disordered" evidence="16">
    <location>
        <begin position="790"/>
        <end position="829"/>
    </location>
</feature>
<dbReference type="GO" id="GO:0006400">
    <property type="term" value="P:tRNA modification"/>
    <property type="evidence" value="ECO:0007669"/>
    <property type="project" value="InterPro"/>
</dbReference>
<accession>A0A0U1M1B1</accession>
<feature type="compositionally biased region" description="Low complexity" evidence="16">
    <location>
        <begin position="803"/>
        <end position="821"/>
    </location>
</feature>
<evidence type="ECO:0000256" key="9">
    <source>
        <dbReference type="ARBA" id="ARBA00022723"/>
    </source>
</evidence>
<keyword evidence="7" id="KW-0819">tRNA processing</keyword>
<dbReference type="PANTHER" id="PTHR12729:SF6">
    <property type="entry name" value="TRNA(HIS) GUANYLYLTRANSFERASE-RELATED"/>
    <property type="match status" value="1"/>
</dbReference>
<evidence type="ECO:0000256" key="5">
    <source>
        <dbReference type="ARBA" id="ARBA00015443"/>
    </source>
</evidence>
<feature type="region of interest" description="Disordered" evidence="16">
    <location>
        <begin position="616"/>
        <end position="653"/>
    </location>
</feature>
<dbReference type="SUPFAM" id="SSF49265">
    <property type="entry name" value="Fibronectin type III"/>
    <property type="match status" value="1"/>
</dbReference>
<evidence type="ECO:0000259" key="18">
    <source>
        <dbReference type="PROSITE" id="PS50853"/>
    </source>
</evidence>
<keyword evidence="17" id="KW-1133">Transmembrane helix</keyword>
<sequence>MLDGAACATTRQNKGTIDTCSPESTARLLLDGWSSTRAMYEPLYWSFDVYPSVVPRVRVRGVMTLFLAGTILWALVWLLYRAWQVCQTPNEILVDKLGLDIPPSPEVTLEEISAREIRIAWKQPEFHNSIQKHIIQVNSAKVGETKRAETAVTIGNLVPGHIYHICVFAVSAANFQTASAVLHIRTKPLPLSQTQQDGTIDGPTIQASVPRSTVALVAPSAPVMAREHSGGHPQSKRTGLGRKVSLAADMQPDDSHRVSVSDDRNGTLEQLAARLKSLQQENENMDKQVAEEDEEHNATLDELAKQRDQLKQRVKEKDEASGDLKKHVNKLESVNRTVQSEKTKRERLLQQKEAERKKRKDDIVRWQDQISQFHKEVARASEDKKKVEQDATKQANEIREKITSEQAKMKDIDDEIQEKGGRIKKLEDERQRVEGGDNEDGRELDRIDIEKARQWEARLNHLHARYATLVNLHTQAQQQYQEAQERLKWLNNQRTSGNGPFNSLQTIDLELPQPSAIRRPRHRSSLTSNVSSPVAFPQVDTAFPRTLTYNQSNNSPTFAPSSAFFNITNGMTLLGPTDRAETVPTESDTSLPPMSPRADALLPSDLLGDEESTELLGPITAPDLPDTTSNNDPRSPSPVSSETKSSRFFASPHESLRDVDLSLPHNEALSPNDTANVQSASRRLSGLFNFHRQRGKTMADGPPLLGSLKPGQSRSFPRNYDDMDPIGARRRRLSHAANWANPMSLFPRSNPTNVTADSSSDHAPSRKGPFANIFSSTKMNADEVIKNDQGYNQFSPRHDPLDPSSLLGPIRRSSLSPRPSSTFSFDKHLPHPSTDPFGWPPSDVSAQRSSLAFDWASPSTWSRNPSRRPSTQYGSSSHLPLGMPPGEPDFLQAPHDKLRPLQAPIGTRPSSSHRPVTPKLNPAAPTFKTLFKKAEKDKDKSAAKDLASKSQEFEFYTDDLSPPPSRHSRDSRAHSGAAESLDSLDLVPSSSPSDNVSTKESFIQKITRKSSSSKFNLSWKDRGGIFSKKNDSIQSEIDAEGNHDETQLGKSVDSTVSSTLSADRSTTRSGRHFFSRKPKKDKASSEAGEKASETGDEELAEEEYEYVRTFEQSDRLLPESWIVVRIDGRGFHRFSDIYGFQKPNDRRALDLMNAAAVAVMKDLPELSIAYGVSDEYSFVFHPSCQLFERRSAKLVTTIVSGFTAAYVMQWPSFFPDKPLEISNLPTFDGRAVLYPNARILRDYMSWRQVDCHINNLYNTTFWSMVLKGGMTNVEAEKELQGTVSSDKNEILFSRFGINYNNEAEIYKKGSVVYRQYQLVDPSTEPTGTAGNEEDQRTANTKELSKSQQDKLRKLRRKAEVVVDHVDIIKDEFWQRRPWILSGKPGKLPSEAPAE</sequence>
<keyword evidence="17" id="KW-0812">Transmembrane</keyword>
<dbReference type="InterPro" id="IPR013783">
    <property type="entry name" value="Ig-like_fold"/>
</dbReference>
<feature type="compositionally biased region" description="Polar residues" evidence="16">
    <location>
        <begin position="748"/>
        <end position="758"/>
    </location>
</feature>
<feature type="region of interest" description="Disordered" evidence="16">
    <location>
        <begin position="575"/>
        <end position="602"/>
    </location>
</feature>
<dbReference type="PANTHER" id="PTHR12729">
    <property type="entry name" value="TRNA(HIS) GUANYLYLTRANSFERASE-RELATED"/>
    <property type="match status" value="1"/>
</dbReference>
<keyword evidence="17" id="KW-0472">Membrane</keyword>
<comment type="catalytic activity">
    <reaction evidence="14">
        <text>a 5'-end ribonucleotide-tRNA(His) + GTP + ATP + H2O = a 5'-end phospho-guanosine-ribonucleotide-tRNA(His) + AMP + 2 diphosphate + H(+)</text>
        <dbReference type="Rhea" id="RHEA:54564"/>
        <dbReference type="Rhea" id="RHEA-COMP:14193"/>
        <dbReference type="Rhea" id="RHEA-COMP:14917"/>
        <dbReference type="ChEBI" id="CHEBI:15377"/>
        <dbReference type="ChEBI" id="CHEBI:15378"/>
        <dbReference type="ChEBI" id="CHEBI:30616"/>
        <dbReference type="ChEBI" id="CHEBI:33019"/>
        <dbReference type="ChEBI" id="CHEBI:37565"/>
        <dbReference type="ChEBI" id="CHEBI:138282"/>
        <dbReference type="ChEBI" id="CHEBI:141847"/>
        <dbReference type="ChEBI" id="CHEBI:456215"/>
        <dbReference type="EC" id="2.7.7.79"/>
    </reaction>
</comment>
<feature type="region of interest" description="Disordered" evidence="16">
    <location>
        <begin position="954"/>
        <end position="1005"/>
    </location>
</feature>
<dbReference type="InterPro" id="IPR007537">
    <property type="entry name" value="tRNAHis_GuaTrfase_Thg1"/>
</dbReference>
<feature type="region of interest" description="Disordered" evidence="16">
    <location>
        <begin position="415"/>
        <end position="441"/>
    </location>
</feature>
<feature type="compositionally biased region" description="Low complexity" evidence="16">
    <location>
        <begin position="974"/>
        <end position="996"/>
    </location>
</feature>
<evidence type="ECO:0000256" key="10">
    <source>
        <dbReference type="ARBA" id="ARBA00022741"/>
    </source>
</evidence>
<reference evidence="19 20" key="1">
    <citation type="submission" date="2015-04" db="EMBL/GenBank/DDBJ databases">
        <authorList>
            <person name="Syromyatnikov M.Y."/>
            <person name="Popov V.N."/>
        </authorList>
    </citation>
    <scope>NUCLEOTIDE SEQUENCE [LARGE SCALE GENOMIC DNA]</scope>
    <source>
        <strain evidence="19">WF-38-12</strain>
    </source>
</reference>
<comment type="cofactor">
    <cofactor evidence="1">
        <name>Mg(2+)</name>
        <dbReference type="ChEBI" id="CHEBI:18420"/>
    </cofactor>
</comment>
<dbReference type="InterPro" id="IPR036116">
    <property type="entry name" value="FN3_sf"/>
</dbReference>
<keyword evidence="20" id="KW-1185">Reference proteome</keyword>
<dbReference type="OrthoDB" id="5572782at2759"/>
<evidence type="ECO:0000256" key="11">
    <source>
        <dbReference type="ARBA" id="ARBA00022842"/>
    </source>
</evidence>
<feature type="region of interest" description="Disordered" evidence="16">
    <location>
        <begin position="696"/>
        <end position="722"/>
    </location>
</feature>
<protein>
    <recommendedName>
        <fullName evidence="5">tRNA(His) guanylyltransferase</fullName>
        <ecNumber evidence="4">2.7.7.79</ecNumber>
    </recommendedName>
    <alternativeName>
        <fullName evidence="13">tRNA-histidine guanylyltransferase</fullName>
    </alternativeName>
</protein>
<feature type="compositionally biased region" description="Basic and acidic residues" evidence="16">
    <location>
        <begin position="1081"/>
        <end position="1093"/>
    </location>
</feature>
<gene>
    <name evidence="19" type="ORF">PISL3812_06330</name>
</gene>
<comment type="function">
    <text evidence="2">Adds a GMP to the 5'-end of tRNA(His) after transcription and RNase P cleavage.</text>
</comment>
<evidence type="ECO:0000256" key="2">
    <source>
        <dbReference type="ARBA" id="ARBA00002939"/>
    </source>
</evidence>
<feature type="compositionally biased region" description="Polar residues" evidence="16">
    <location>
        <begin position="1048"/>
        <end position="1068"/>
    </location>
</feature>
<dbReference type="GO" id="GO:0005525">
    <property type="term" value="F:GTP binding"/>
    <property type="evidence" value="ECO:0007669"/>
    <property type="project" value="UniProtKB-KW"/>
</dbReference>
<dbReference type="EMBL" id="CVMT01000006">
    <property type="protein sequence ID" value="CRG89294.1"/>
    <property type="molecule type" value="Genomic_DNA"/>
</dbReference>
<evidence type="ECO:0000256" key="8">
    <source>
        <dbReference type="ARBA" id="ARBA00022695"/>
    </source>
</evidence>
<dbReference type="PROSITE" id="PS50853">
    <property type="entry name" value="FN3"/>
    <property type="match status" value="1"/>
</dbReference>
<keyword evidence="8" id="KW-0548">Nucleotidyltransferase</keyword>
<dbReference type="FunFam" id="3.30.70.3000:FF:000001">
    <property type="entry name" value="tRNA(His) guanylyltransferase"/>
    <property type="match status" value="1"/>
</dbReference>
<dbReference type="InterPro" id="IPR038469">
    <property type="entry name" value="tRNAHis_GuaTrfase_Thg1_sf"/>
</dbReference>
<dbReference type="CDD" id="cd00063">
    <property type="entry name" value="FN3"/>
    <property type="match status" value="1"/>
</dbReference>
<dbReference type="GO" id="GO:0000287">
    <property type="term" value="F:magnesium ion binding"/>
    <property type="evidence" value="ECO:0007669"/>
    <property type="project" value="InterPro"/>
</dbReference>
<feature type="compositionally biased region" description="Basic and acidic residues" evidence="16">
    <location>
        <begin position="309"/>
        <end position="330"/>
    </location>
</feature>
<evidence type="ECO:0000256" key="15">
    <source>
        <dbReference type="SAM" id="Coils"/>
    </source>
</evidence>
<dbReference type="SMART" id="SM00060">
    <property type="entry name" value="FN3"/>
    <property type="match status" value="1"/>
</dbReference>
<evidence type="ECO:0000256" key="3">
    <source>
        <dbReference type="ARBA" id="ARBA00010113"/>
    </source>
</evidence>
<dbReference type="GO" id="GO:0008193">
    <property type="term" value="F:tRNA guanylyltransferase activity"/>
    <property type="evidence" value="ECO:0007669"/>
    <property type="project" value="UniProtKB-EC"/>
</dbReference>
<evidence type="ECO:0000256" key="14">
    <source>
        <dbReference type="ARBA" id="ARBA00047281"/>
    </source>
</evidence>
<dbReference type="Pfam" id="PF04446">
    <property type="entry name" value="Thg1"/>
    <property type="match status" value="1"/>
</dbReference>
<evidence type="ECO:0000256" key="1">
    <source>
        <dbReference type="ARBA" id="ARBA00001946"/>
    </source>
</evidence>
<evidence type="ECO:0000256" key="12">
    <source>
        <dbReference type="ARBA" id="ARBA00023134"/>
    </source>
</evidence>
<evidence type="ECO:0000256" key="4">
    <source>
        <dbReference type="ARBA" id="ARBA00012511"/>
    </source>
</evidence>
<evidence type="ECO:0000313" key="20">
    <source>
        <dbReference type="Proteomes" id="UP000054383"/>
    </source>
</evidence>
<dbReference type="Pfam" id="PF14413">
    <property type="entry name" value="Thg1C"/>
    <property type="match status" value="1"/>
</dbReference>
<name>A0A0U1M1B1_TALIS</name>
<dbReference type="EC" id="2.7.7.79" evidence="4"/>
<dbReference type="InterPro" id="IPR025845">
    <property type="entry name" value="Thg1_C_dom"/>
</dbReference>
<dbReference type="Gene3D" id="3.30.70.3000">
    <property type="match status" value="1"/>
</dbReference>
<feature type="region of interest" description="Disordered" evidence="16">
    <location>
        <begin position="856"/>
        <end position="924"/>
    </location>
</feature>
<evidence type="ECO:0000256" key="17">
    <source>
        <dbReference type="SAM" id="Phobius"/>
    </source>
</evidence>
<feature type="compositionally biased region" description="Polar residues" evidence="16">
    <location>
        <begin position="857"/>
        <end position="878"/>
    </location>
</feature>
<feature type="coiled-coil region" evidence="15">
    <location>
        <begin position="466"/>
        <end position="493"/>
    </location>
</feature>
<dbReference type="OMA" id="LQHENEN"/>
<keyword evidence="9" id="KW-0479">Metal-binding</keyword>
<keyword evidence="11" id="KW-0460">Magnesium</keyword>
<feature type="compositionally biased region" description="Basic residues" evidence="16">
    <location>
        <begin position="1069"/>
        <end position="1080"/>
    </location>
</feature>
<keyword evidence="15" id="KW-0175">Coiled coil</keyword>
<comment type="similarity">
    <text evidence="3">Belongs to the tRNA(His) guanylyltransferase family.</text>
</comment>
<evidence type="ECO:0000256" key="13">
    <source>
        <dbReference type="ARBA" id="ARBA00032480"/>
    </source>
</evidence>
<dbReference type="InterPro" id="IPR024956">
    <property type="entry name" value="tRNAHis_GuaTrfase_cat"/>
</dbReference>
<keyword evidence="10" id="KW-0547">Nucleotide-binding</keyword>
<feature type="region of interest" description="Disordered" evidence="16">
    <location>
        <begin position="309"/>
        <end position="347"/>
    </location>
</feature>
<dbReference type="Pfam" id="PF00041">
    <property type="entry name" value="fn3"/>
    <property type="match status" value="1"/>
</dbReference>
<feature type="region of interest" description="Disordered" evidence="16">
    <location>
        <begin position="1039"/>
        <end position="1100"/>
    </location>
</feature>
<feature type="region of interest" description="Disordered" evidence="16">
    <location>
        <begin position="1322"/>
        <end position="1349"/>
    </location>
</feature>
<organism evidence="19 20">
    <name type="scientific">Talaromyces islandicus</name>
    <name type="common">Penicillium islandicum</name>
    <dbReference type="NCBI Taxonomy" id="28573"/>
    <lineage>
        <taxon>Eukaryota</taxon>
        <taxon>Fungi</taxon>
        <taxon>Dikarya</taxon>
        <taxon>Ascomycota</taxon>
        <taxon>Pezizomycotina</taxon>
        <taxon>Eurotiomycetes</taxon>
        <taxon>Eurotiomycetidae</taxon>
        <taxon>Eurotiales</taxon>
        <taxon>Trichocomaceae</taxon>
        <taxon>Talaromyces</taxon>
        <taxon>Talaromyces sect. Islandici</taxon>
    </lineage>
</organism>
<dbReference type="Gene3D" id="2.60.40.10">
    <property type="entry name" value="Immunoglobulins"/>
    <property type="match status" value="1"/>
</dbReference>
<dbReference type="Proteomes" id="UP000054383">
    <property type="component" value="Unassembled WGS sequence"/>
</dbReference>
<keyword evidence="12" id="KW-0342">GTP-binding</keyword>
<feature type="region of interest" description="Disordered" evidence="16">
    <location>
        <begin position="748"/>
        <end position="772"/>
    </location>
</feature>
<proteinExistence type="inferred from homology"/>
<evidence type="ECO:0000256" key="7">
    <source>
        <dbReference type="ARBA" id="ARBA00022694"/>
    </source>
</evidence>
<feature type="domain" description="Fibronectin type-III" evidence="18">
    <location>
        <begin position="102"/>
        <end position="189"/>
    </location>
</feature>
<dbReference type="InterPro" id="IPR003961">
    <property type="entry name" value="FN3_dom"/>
</dbReference>
<feature type="transmembrane region" description="Helical" evidence="17">
    <location>
        <begin position="62"/>
        <end position="80"/>
    </location>
</feature>
<evidence type="ECO:0000256" key="6">
    <source>
        <dbReference type="ARBA" id="ARBA00022679"/>
    </source>
</evidence>
<evidence type="ECO:0000313" key="19">
    <source>
        <dbReference type="EMBL" id="CRG89294.1"/>
    </source>
</evidence>
<evidence type="ECO:0000256" key="16">
    <source>
        <dbReference type="SAM" id="MobiDB-lite"/>
    </source>
</evidence>
<dbReference type="STRING" id="28573.A0A0U1M1B1"/>